<evidence type="ECO:0000256" key="13">
    <source>
        <dbReference type="ARBA" id="ARBA00023139"/>
    </source>
</evidence>
<dbReference type="PIRSF" id="PIRSF006268">
    <property type="entry name" value="ApbE"/>
    <property type="match status" value="1"/>
</dbReference>
<comment type="subcellular location">
    <subcellularLocation>
        <location evidence="17 20">Cell inner membrane</location>
        <topology evidence="17 20">Lipid-anchor</topology>
        <orientation evidence="17 20">Periplasmic side</orientation>
    </subcellularLocation>
</comment>
<gene>
    <name evidence="21" type="ORF">C8E00_101418</name>
</gene>
<keyword evidence="7 18" id="KW-0808">Transferase</keyword>
<evidence type="ECO:0000256" key="19">
    <source>
        <dbReference type="PIRSR" id="PIRSR006268-2"/>
    </source>
</evidence>
<dbReference type="Proteomes" id="UP000295380">
    <property type="component" value="Unassembled WGS sequence"/>
</dbReference>
<sequence length="349" mass="38046">MVAAYRAGPAWIGLVLFALLALAGCEQPPQAHRFEGPIFGTGYHVTVYGDFNERQLKSIDDGIESALHRVDRLMSTYKSDSELSRFNAAPVGKPFELSAATARVIEEAIEIGDLSNGAFDVTIGSAVNLWGFGPKMRPDKVPSDAEVAQALRKVDYQALKLEGNRLTKTKPVYVDLSGIAKGFGVDQVAARLDALGVTSYLVEVGGEIRTRGTKPNGQPWRIAVEKPVSRERSVQRVLELEDVAVATSGDYRNYYEEDGRRYSHTIDPRTGRPITHHLASVTVVAELCSTADALATALEVLGPKKGMALAEREDIAAYFIVKTDKGFKTEVSDAFHTYLADEPSEGEKQ</sequence>
<comment type="caution">
    <text evidence="21">The sequence shown here is derived from an EMBL/GenBank/DDBJ whole genome shotgun (WGS) entry which is preliminary data.</text>
</comment>
<dbReference type="GO" id="GO:0005886">
    <property type="term" value="C:plasma membrane"/>
    <property type="evidence" value="ECO:0007669"/>
    <property type="project" value="UniProtKB-SubCell"/>
</dbReference>
<comment type="catalytic activity">
    <reaction evidence="16 18 20">
        <text>L-threonyl-[protein] + FAD = FMN-L-threonyl-[protein] + AMP + H(+)</text>
        <dbReference type="Rhea" id="RHEA:36847"/>
        <dbReference type="Rhea" id="RHEA-COMP:11060"/>
        <dbReference type="Rhea" id="RHEA-COMP:11061"/>
        <dbReference type="ChEBI" id="CHEBI:15378"/>
        <dbReference type="ChEBI" id="CHEBI:30013"/>
        <dbReference type="ChEBI" id="CHEBI:57692"/>
        <dbReference type="ChEBI" id="CHEBI:74257"/>
        <dbReference type="ChEBI" id="CHEBI:456215"/>
        <dbReference type="EC" id="2.7.1.180"/>
    </reaction>
</comment>
<comment type="similarity">
    <text evidence="1 18 20">Belongs to the ApbE family.</text>
</comment>
<comment type="cofactor">
    <cofactor evidence="19">
        <name>Mg(2+)</name>
        <dbReference type="ChEBI" id="CHEBI:18420"/>
    </cofactor>
    <cofactor evidence="19">
        <name>Mn(2+)</name>
        <dbReference type="ChEBI" id="CHEBI:29035"/>
    </cofactor>
    <text evidence="19">Magnesium. Can also use manganese.</text>
</comment>
<evidence type="ECO:0000256" key="9">
    <source>
        <dbReference type="ARBA" id="ARBA00022729"/>
    </source>
</evidence>
<evidence type="ECO:0000256" key="20">
    <source>
        <dbReference type="RuleBase" id="RU363002"/>
    </source>
</evidence>
<evidence type="ECO:0000256" key="5">
    <source>
        <dbReference type="ARBA" id="ARBA00022519"/>
    </source>
</evidence>
<dbReference type="InterPro" id="IPR003374">
    <property type="entry name" value="ApbE-like_sf"/>
</dbReference>
<evidence type="ECO:0000256" key="10">
    <source>
        <dbReference type="ARBA" id="ARBA00022827"/>
    </source>
</evidence>
<dbReference type="SUPFAM" id="SSF143631">
    <property type="entry name" value="ApbE-like"/>
    <property type="match status" value="1"/>
</dbReference>
<keyword evidence="11 18" id="KW-0460">Magnesium</keyword>
<evidence type="ECO:0000313" key="22">
    <source>
        <dbReference type="Proteomes" id="UP000295380"/>
    </source>
</evidence>
<dbReference type="EC" id="2.7.1.180" evidence="2 18"/>
<reference evidence="21 22" key="1">
    <citation type="submission" date="2019-03" db="EMBL/GenBank/DDBJ databases">
        <title>Genomic Encyclopedia of Type Strains, Phase IV (KMG-IV): sequencing the most valuable type-strain genomes for metagenomic binning, comparative biology and taxonomic classification.</title>
        <authorList>
            <person name="Goeker M."/>
        </authorList>
    </citation>
    <scope>NUCLEOTIDE SEQUENCE [LARGE SCALE GENOMIC DNA]</scope>
    <source>
        <strain evidence="21 22">DSM 6770</strain>
    </source>
</reference>
<proteinExistence type="inferred from homology"/>
<dbReference type="AlphaFoldDB" id="A0A4V3F4F7"/>
<protein>
    <recommendedName>
        <fullName evidence="3 18">FAD:protein FMN transferase</fullName>
        <ecNumber evidence="2 18">2.7.1.180</ecNumber>
    </recommendedName>
    <alternativeName>
        <fullName evidence="15 18">Flavin transferase</fullName>
    </alternativeName>
</protein>
<evidence type="ECO:0000313" key="21">
    <source>
        <dbReference type="EMBL" id="TDU25026.1"/>
    </source>
</evidence>
<evidence type="ECO:0000256" key="18">
    <source>
        <dbReference type="PIRNR" id="PIRNR006268"/>
    </source>
</evidence>
<dbReference type="InterPro" id="IPR024932">
    <property type="entry name" value="ApbE"/>
</dbReference>
<keyword evidence="9" id="KW-0732">Signal</keyword>
<dbReference type="Pfam" id="PF02424">
    <property type="entry name" value="ApbE"/>
    <property type="match status" value="1"/>
</dbReference>
<keyword evidence="22" id="KW-1185">Reference proteome</keyword>
<evidence type="ECO:0000256" key="6">
    <source>
        <dbReference type="ARBA" id="ARBA00022630"/>
    </source>
</evidence>
<keyword evidence="13" id="KW-0564">Palmitate</keyword>
<dbReference type="PROSITE" id="PS51257">
    <property type="entry name" value="PROKAR_LIPOPROTEIN"/>
    <property type="match status" value="1"/>
</dbReference>
<comment type="function">
    <text evidence="20">Flavin transferase that catalyzes the transfer of the FMN moiety of FAD and its covalent binding to the hydroxyl group of a threonine residue in a target flavoprotein.</text>
</comment>
<dbReference type="FunFam" id="3.10.520.10:FF:000001">
    <property type="entry name" value="FAD:protein FMN transferase"/>
    <property type="match status" value="1"/>
</dbReference>
<feature type="binding site" evidence="19">
    <location>
        <position position="292"/>
    </location>
    <ligand>
        <name>Mg(2+)</name>
        <dbReference type="ChEBI" id="CHEBI:18420"/>
    </ligand>
</feature>
<evidence type="ECO:0000256" key="17">
    <source>
        <dbReference type="ARBA" id="ARBA00060485"/>
    </source>
</evidence>
<keyword evidence="4" id="KW-1003">Cell membrane</keyword>
<evidence type="ECO:0000256" key="2">
    <source>
        <dbReference type="ARBA" id="ARBA00011955"/>
    </source>
</evidence>
<evidence type="ECO:0000256" key="7">
    <source>
        <dbReference type="ARBA" id="ARBA00022679"/>
    </source>
</evidence>
<keyword evidence="12" id="KW-0472">Membrane</keyword>
<dbReference type="GO" id="GO:0016740">
    <property type="term" value="F:transferase activity"/>
    <property type="evidence" value="ECO:0007669"/>
    <property type="project" value="UniProtKB-UniRule"/>
</dbReference>
<evidence type="ECO:0000256" key="8">
    <source>
        <dbReference type="ARBA" id="ARBA00022723"/>
    </source>
</evidence>
<keyword evidence="14 20" id="KW-0449">Lipoprotein</keyword>
<evidence type="ECO:0000256" key="14">
    <source>
        <dbReference type="ARBA" id="ARBA00023288"/>
    </source>
</evidence>
<evidence type="ECO:0000256" key="15">
    <source>
        <dbReference type="ARBA" id="ARBA00031306"/>
    </source>
</evidence>
<evidence type="ECO:0000256" key="11">
    <source>
        <dbReference type="ARBA" id="ARBA00022842"/>
    </source>
</evidence>
<evidence type="ECO:0000256" key="4">
    <source>
        <dbReference type="ARBA" id="ARBA00022475"/>
    </source>
</evidence>
<feature type="binding site" evidence="19">
    <location>
        <position position="296"/>
    </location>
    <ligand>
        <name>Mg(2+)</name>
        <dbReference type="ChEBI" id="CHEBI:18420"/>
    </ligand>
</feature>
<keyword evidence="8 18" id="KW-0479">Metal-binding</keyword>
<dbReference type="PANTHER" id="PTHR30040">
    <property type="entry name" value="THIAMINE BIOSYNTHESIS LIPOPROTEIN APBE"/>
    <property type="match status" value="1"/>
</dbReference>
<dbReference type="GO" id="GO:0046872">
    <property type="term" value="F:metal ion binding"/>
    <property type="evidence" value="ECO:0007669"/>
    <property type="project" value="UniProtKB-UniRule"/>
</dbReference>
<keyword evidence="10 18" id="KW-0274">FAD</keyword>
<organism evidence="21 22">
    <name type="scientific">Chromohalobacter marismortui</name>
    <dbReference type="NCBI Taxonomy" id="42055"/>
    <lineage>
        <taxon>Bacteria</taxon>
        <taxon>Pseudomonadati</taxon>
        <taxon>Pseudomonadota</taxon>
        <taxon>Gammaproteobacteria</taxon>
        <taxon>Oceanospirillales</taxon>
        <taxon>Halomonadaceae</taxon>
        <taxon>Chromohalobacter</taxon>
    </lineage>
</organism>
<keyword evidence="5 20" id="KW-0997">Cell inner membrane</keyword>
<evidence type="ECO:0000256" key="16">
    <source>
        <dbReference type="ARBA" id="ARBA00048540"/>
    </source>
</evidence>
<keyword evidence="6 18" id="KW-0285">Flavoprotein</keyword>
<feature type="binding site" evidence="19">
    <location>
        <position position="178"/>
    </location>
    <ligand>
        <name>Mg(2+)</name>
        <dbReference type="ChEBI" id="CHEBI:18420"/>
    </ligand>
</feature>
<name>A0A4V3F4F7_9GAMM</name>
<evidence type="ECO:0000256" key="1">
    <source>
        <dbReference type="ARBA" id="ARBA00008282"/>
    </source>
</evidence>
<dbReference type="Gene3D" id="3.10.520.10">
    <property type="entry name" value="ApbE-like domains"/>
    <property type="match status" value="1"/>
</dbReference>
<dbReference type="EMBL" id="SOBR01000001">
    <property type="protein sequence ID" value="TDU25026.1"/>
    <property type="molecule type" value="Genomic_DNA"/>
</dbReference>
<accession>A0A4V3F4F7</accession>
<evidence type="ECO:0000256" key="3">
    <source>
        <dbReference type="ARBA" id="ARBA00016337"/>
    </source>
</evidence>
<evidence type="ECO:0000256" key="12">
    <source>
        <dbReference type="ARBA" id="ARBA00023136"/>
    </source>
</evidence>
<dbReference type="PANTHER" id="PTHR30040:SF2">
    <property type="entry name" value="FAD:PROTEIN FMN TRANSFERASE"/>
    <property type="match status" value="1"/>
</dbReference>